<evidence type="ECO:0000313" key="3">
    <source>
        <dbReference type="Proteomes" id="UP000242715"/>
    </source>
</evidence>
<reference evidence="3" key="1">
    <citation type="journal article" date="2017" name="Front. Plant Sci.">
        <title>Climate Clever Clovers: New Paradigm to Reduce the Environmental Footprint of Ruminants by Breeding Low Methanogenic Forages Utilizing Haplotype Variation.</title>
        <authorList>
            <person name="Kaur P."/>
            <person name="Appels R."/>
            <person name="Bayer P.E."/>
            <person name="Keeble-Gagnere G."/>
            <person name="Wang J."/>
            <person name="Hirakawa H."/>
            <person name="Shirasawa K."/>
            <person name="Vercoe P."/>
            <person name="Stefanova K."/>
            <person name="Durmic Z."/>
            <person name="Nichols P."/>
            <person name="Revell C."/>
            <person name="Isobe S.N."/>
            <person name="Edwards D."/>
            <person name="Erskine W."/>
        </authorList>
    </citation>
    <scope>NUCLEOTIDE SEQUENCE [LARGE SCALE GENOMIC DNA]</scope>
    <source>
        <strain evidence="3">cv. Daliak</strain>
    </source>
</reference>
<dbReference type="InterPro" id="IPR026960">
    <property type="entry name" value="RVT-Znf"/>
</dbReference>
<proteinExistence type="predicted"/>
<evidence type="ECO:0000259" key="1">
    <source>
        <dbReference type="Pfam" id="PF13966"/>
    </source>
</evidence>
<dbReference type="Proteomes" id="UP000242715">
    <property type="component" value="Unassembled WGS sequence"/>
</dbReference>
<organism evidence="2 3">
    <name type="scientific">Trifolium subterraneum</name>
    <name type="common">Subterranean clover</name>
    <dbReference type="NCBI Taxonomy" id="3900"/>
    <lineage>
        <taxon>Eukaryota</taxon>
        <taxon>Viridiplantae</taxon>
        <taxon>Streptophyta</taxon>
        <taxon>Embryophyta</taxon>
        <taxon>Tracheophyta</taxon>
        <taxon>Spermatophyta</taxon>
        <taxon>Magnoliopsida</taxon>
        <taxon>eudicotyledons</taxon>
        <taxon>Gunneridae</taxon>
        <taxon>Pentapetalae</taxon>
        <taxon>rosids</taxon>
        <taxon>fabids</taxon>
        <taxon>Fabales</taxon>
        <taxon>Fabaceae</taxon>
        <taxon>Papilionoideae</taxon>
        <taxon>50 kb inversion clade</taxon>
        <taxon>NPAAA clade</taxon>
        <taxon>Hologalegina</taxon>
        <taxon>IRL clade</taxon>
        <taxon>Trifolieae</taxon>
        <taxon>Trifolium</taxon>
    </lineage>
</organism>
<accession>A0A2Z6NBH3</accession>
<keyword evidence="3" id="KW-1185">Reference proteome</keyword>
<sequence>MSRGGQAVAATTDLIWHKQVPLKVSVAACRLLRNRLPSKDNLVRRHIISQGAHLCMAGYGAPETAQHLFLLCPVFAPLWGLVRN</sequence>
<name>A0A2Z6NBH3_TRISU</name>
<feature type="domain" description="Reverse transcriptase zinc-binding" evidence="1">
    <location>
        <begin position="7"/>
        <end position="79"/>
    </location>
</feature>
<dbReference type="EMBL" id="DF973523">
    <property type="protein sequence ID" value="GAU33365.1"/>
    <property type="molecule type" value="Genomic_DNA"/>
</dbReference>
<dbReference type="OrthoDB" id="1436790at2759"/>
<dbReference type="AlphaFoldDB" id="A0A2Z6NBH3"/>
<protein>
    <recommendedName>
        <fullName evidence="1">Reverse transcriptase zinc-binding domain-containing protein</fullName>
    </recommendedName>
</protein>
<dbReference type="Pfam" id="PF13966">
    <property type="entry name" value="zf-RVT"/>
    <property type="match status" value="1"/>
</dbReference>
<evidence type="ECO:0000313" key="2">
    <source>
        <dbReference type="EMBL" id="GAU33365.1"/>
    </source>
</evidence>
<gene>
    <name evidence="2" type="ORF">TSUD_364900</name>
</gene>